<gene>
    <name evidence="2" type="ORF">KC19_9G182200</name>
</gene>
<proteinExistence type="predicted"/>
<keyword evidence="3" id="KW-1185">Reference proteome</keyword>
<dbReference type="AlphaFoldDB" id="A0A8T0GT94"/>
<organism evidence="2 3">
    <name type="scientific">Ceratodon purpureus</name>
    <name type="common">Fire moss</name>
    <name type="synonym">Dicranum purpureum</name>
    <dbReference type="NCBI Taxonomy" id="3225"/>
    <lineage>
        <taxon>Eukaryota</taxon>
        <taxon>Viridiplantae</taxon>
        <taxon>Streptophyta</taxon>
        <taxon>Embryophyta</taxon>
        <taxon>Bryophyta</taxon>
        <taxon>Bryophytina</taxon>
        <taxon>Bryopsida</taxon>
        <taxon>Dicranidae</taxon>
        <taxon>Pseudoditrichales</taxon>
        <taxon>Ditrichaceae</taxon>
        <taxon>Ceratodon</taxon>
    </lineage>
</organism>
<evidence type="ECO:0000313" key="2">
    <source>
        <dbReference type="EMBL" id="KAG0562911.1"/>
    </source>
</evidence>
<reference evidence="2" key="1">
    <citation type="submission" date="2020-06" db="EMBL/GenBank/DDBJ databases">
        <title>WGS assembly of Ceratodon purpureus strain R40.</title>
        <authorList>
            <person name="Carey S.B."/>
            <person name="Jenkins J."/>
            <person name="Shu S."/>
            <person name="Lovell J.T."/>
            <person name="Sreedasyam A."/>
            <person name="Maumus F."/>
            <person name="Tiley G.P."/>
            <person name="Fernandez-Pozo N."/>
            <person name="Barry K."/>
            <person name="Chen C."/>
            <person name="Wang M."/>
            <person name="Lipzen A."/>
            <person name="Daum C."/>
            <person name="Saski C.A."/>
            <person name="Payton A.C."/>
            <person name="Mcbreen J.C."/>
            <person name="Conrad R.E."/>
            <person name="Kollar L.M."/>
            <person name="Olsson S."/>
            <person name="Huttunen S."/>
            <person name="Landis J.B."/>
            <person name="Wickett N.J."/>
            <person name="Johnson M.G."/>
            <person name="Rensing S.A."/>
            <person name="Grimwood J."/>
            <person name="Schmutz J."/>
            <person name="Mcdaniel S.F."/>
        </authorList>
    </citation>
    <scope>NUCLEOTIDE SEQUENCE</scope>
    <source>
        <strain evidence="2">R40</strain>
    </source>
</reference>
<comment type="caution">
    <text evidence="2">The sequence shown here is derived from an EMBL/GenBank/DDBJ whole genome shotgun (WGS) entry which is preliminary data.</text>
</comment>
<dbReference type="Proteomes" id="UP000822688">
    <property type="component" value="Chromosome 9"/>
</dbReference>
<evidence type="ECO:0000256" key="1">
    <source>
        <dbReference type="SAM" id="SignalP"/>
    </source>
</evidence>
<evidence type="ECO:0000313" key="3">
    <source>
        <dbReference type="Proteomes" id="UP000822688"/>
    </source>
</evidence>
<dbReference type="EMBL" id="CM026430">
    <property type="protein sequence ID" value="KAG0562911.1"/>
    <property type="molecule type" value="Genomic_DNA"/>
</dbReference>
<sequence>MAILTYMTLLARNAVSCAKAVMCQSSYVTAISKHTTSLAHFKIRVGGTEQNGELAI</sequence>
<accession>A0A8T0GT94</accession>
<feature type="chain" id="PRO_5035767425" evidence="1">
    <location>
        <begin position="19"/>
        <end position="56"/>
    </location>
</feature>
<feature type="signal peptide" evidence="1">
    <location>
        <begin position="1"/>
        <end position="18"/>
    </location>
</feature>
<keyword evidence="1" id="KW-0732">Signal</keyword>
<name>A0A8T0GT94_CERPU</name>
<protein>
    <submittedName>
        <fullName evidence="2">Uncharacterized protein</fullName>
    </submittedName>
</protein>